<evidence type="ECO:0000256" key="1">
    <source>
        <dbReference type="SAM" id="MobiDB-lite"/>
    </source>
</evidence>
<keyword evidence="2" id="KW-1133">Transmembrane helix</keyword>
<dbReference type="AlphaFoldDB" id="A0A6V7VWL0"/>
<proteinExistence type="predicted"/>
<dbReference type="EMBL" id="CAJEWN010000328">
    <property type="protein sequence ID" value="CAD2178808.1"/>
    <property type="molecule type" value="Genomic_DNA"/>
</dbReference>
<organism evidence="4 5">
    <name type="scientific">Meloidogyne enterolobii</name>
    <name type="common">Root-knot nematode worm</name>
    <name type="synonym">Meloidogyne mayaguensis</name>
    <dbReference type="NCBI Taxonomy" id="390850"/>
    <lineage>
        <taxon>Eukaryota</taxon>
        <taxon>Metazoa</taxon>
        <taxon>Ecdysozoa</taxon>
        <taxon>Nematoda</taxon>
        <taxon>Chromadorea</taxon>
        <taxon>Rhabditida</taxon>
        <taxon>Tylenchina</taxon>
        <taxon>Tylenchomorpha</taxon>
        <taxon>Tylenchoidea</taxon>
        <taxon>Meloidogynidae</taxon>
        <taxon>Meloidogyninae</taxon>
        <taxon>Meloidogyne</taxon>
    </lineage>
</organism>
<gene>
    <name evidence="4" type="ORF">MENT_LOCUS30764</name>
</gene>
<keyword evidence="2" id="KW-0472">Membrane</keyword>
<name>A0A6V7VWL0_MELEN</name>
<feature type="transmembrane region" description="Helical" evidence="2">
    <location>
        <begin position="87"/>
        <end position="105"/>
    </location>
</feature>
<feature type="signal peptide" evidence="3">
    <location>
        <begin position="1"/>
        <end position="27"/>
    </location>
</feature>
<dbReference type="Proteomes" id="UP000580250">
    <property type="component" value="Unassembled WGS sequence"/>
</dbReference>
<accession>A0A6V7VWL0</accession>
<keyword evidence="3" id="KW-0732">Signal</keyword>
<feature type="chain" id="PRO_5027676245" evidence="3">
    <location>
        <begin position="28"/>
        <end position="117"/>
    </location>
</feature>
<sequence>MKGQPFTWRNYSLLLFFYLLTVLNVHGGVSNSTLTHRNPRSNEIEQLTDVSLDDTPSSPPQAVLDIEMSGQRNLQRREAPMSIGKKVVAVIFAFFLSVSSLYLLAGRQFSNHNITTR</sequence>
<evidence type="ECO:0000256" key="3">
    <source>
        <dbReference type="SAM" id="SignalP"/>
    </source>
</evidence>
<evidence type="ECO:0000313" key="5">
    <source>
        <dbReference type="Proteomes" id="UP000580250"/>
    </source>
</evidence>
<evidence type="ECO:0000256" key="2">
    <source>
        <dbReference type="SAM" id="Phobius"/>
    </source>
</evidence>
<keyword evidence="2" id="KW-0812">Transmembrane</keyword>
<comment type="caution">
    <text evidence="4">The sequence shown here is derived from an EMBL/GenBank/DDBJ whole genome shotgun (WGS) entry which is preliminary data.</text>
</comment>
<reference evidence="4 5" key="1">
    <citation type="submission" date="2020-08" db="EMBL/GenBank/DDBJ databases">
        <authorList>
            <person name="Koutsovoulos G."/>
            <person name="Danchin GJ E."/>
        </authorList>
    </citation>
    <scope>NUCLEOTIDE SEQUENCE [LARGE SCALE GENOMIC DNA]</scope>
</reference>
<protein>
    <submittedName>
        <fullName evidence="4">Uncharacterized protein</fullName>
    </submittedName>
</protein>
<feature type="region of interest" description="Disordered" evidence="1">
    <location>
        <begin position="31"/>
        <end position="57"/>
    </location>
</feature>
<evidence type="ECO:0000313" key="4">
    <source>
        <dbReference type="EMBL" id="CAD2178808.1"/>
    </source>
</evidence>